<reference evidence="5" key="1">
    <citation type="journal article" date="2020" name="Stud. Mycol.">
        <title>101 Dothideomycetes genomes: a test case for predicting lifestyles and emergence of pathogens.</title>
        <authorList>
            <person name="Haridas S."/>
            <person name="Albert R."/>
            <person name="Binder M."/>
            <person name="Bloem J."/>
            <person name="Labutti K."/>
            <person name="Salamov A."/>
            <person name="Andreopoulos B."/>
            <person name="Baker S."/>
            <person name="Barry K."/>
            <person name="Bills G."/>
            <person name="Bluhm B."/>
            <person name="Cannon C."/>
            <person name="Castanera R."/>
            <person name="Culley D."/>
            <person name="Daum C."/>
            <person name="Ezra D."/>
            <person name="Gonzalez J."/>
            <person name="Henrissat B."/>
            <person name="Kuo A."/>
            <person name="Liang C."/>
            <person name="Lipzen A."/>
            <person name="Lutzoni F."/>
            <person name="Magnuson J."/>
            <person name="Mondo S."/>
            <person name="Nolan M."/>
            <person name="Ohm R."/>
            <person name="Pangilinan J."/>
            <person name="Park H.-J."/>
            <person name="Ramirez L."/>
            <person name="Alfaro M."/>
            <person name="Sun H."/>
            <person name="Tritt A."/>
            <person name="Yoshinaga Y."/>
            <person name="Zwiers L.-H."/>
            <person name="Turgeon B."/>
            <person name="Goodwin S."/>
            <person name="Spatafora J."/>
            <person name="Crous P."/>
            <person name="Grigoriev I."/>
        </authorList>
    </citation>
    <scope>NUCLEOTIDE SEQUENCE</scope>
    <source>
        <strain evidence="5">CBS 627.86</strain>
    </source>
</reference>
<gene>
    <name evidence="5" type="ORF">BDV96DRAFT_683369</name>
</gene>
<comment type="similarity">
    <text evidence="4">Belongs to the class I-like SAM-binding methyltransferase superfamily. Cation-dependent O-methyltransferase family.</text>
</comment>
<proteinExistence type="inferred from homology"/>
<evidence type="ECO:0000313" key="5">
    <source>
        <dbReference type="EMBL" id="KAF2120983.1"/>
    </source>
</evidence>
<evidence type="ECO:0000256" key="1">
    <source>
        <dbReference type="ARBA" id="ARBA00022603"/>
    </source>
</evidence>
<evidence type="ECO:0000256" key="2">
    <source>
        <dbReference type="ARBA" id="ARBA00022679"/>
    </source>
</evidence>
<dbReference type="InterPro" id="IPR002935">
    <property type="entry name" value="SAM_O-MeTrfase"/>
</dbReference>
<evidence type="ECO:0000313" key="6">
    <source>
        <dbReference type="Proteomes" id="UP000799770"/>
    </source>
</evidence>
<dbReference type="OrthoDB" id="10251242at2759"/>
<dbReference type="GO" id="GO:0008171">
    <property type="term" value="F:O-methyltransferase activity"/>
    <property type="evidence" value="ECO:0007669"/>
    <property type="project" value="InterPro"/>
</dbReference>
<organism evidence="5 6">
    <name type="scientific">Lophiotrema nucula</name>
    <dbReference type="NCBI Taxonomy" id="690887"/>
    <lineage>
        <taxon>Eukaryota</taxon>
        <taxon>Fungi</taxon>
        <taxon>Dikarya</taxon>
        <taxon>Ascomycota</taxon>
        <taxon>Pezizomycotina</taxon>
        <taxon>Dothideomycetes</taxon>
        <taxon>Pleosporomycetidae</taxon>
        <taxon>Pleosporales</taxon>
        <taxon>Lophiotremataceae</taxon>
        <taxon>Lophiotrema</taxon>
    </lineage>
</organism>
<keyword evidence="6" id="KW-1185">Reference proteome</keyword>
<dbReference type="Pfam" id="PF01596">
    <property type="entry name" value="Methyltransf_3"/>
    <property type="match status" value="1"/>
</dbReference>
<dbReference type="AlphaFoldDB" id="A0A6A5ZQ65"/>
<dbReference type="InterPro" id="IPR029063">
    <property type="entry name" value="SAM-dependent_MTases_sf"/>
</dbReference>
<keyword evidence="3" id="KW-0949">S-adenosyl-L-methionine</keyword>
<keyword evidence="1" id="KW-0489">Methyltransferase</keyword>
<protein>
    <recommendedName>
        <fullName evidence="7">O-methyltransferase</fullName>
    </recommendedName>
</protein>
<dbReference type="EMBL" id="ML977313">
    <property type="protein sequence ID" value="KAF2120983.1"/>
    <property type="molecule type" value="Genomic_DNA"/>
</dbReference>
<evidence type="ECO:0008006" key="7">
    <source>
        <dbReference type="Google" id="ProtNLM"/>
    </source>
</evidence>
<evidence type="ECO:0000256" key="4">
    <source>
        <dbReference type="ARBA" id="ARBA00023453"/>
    </source>
</evidence>
<sequence>MILIPITVLDIGYTGLSAMSWFEGTTMTRAEILTVQADPGLASIAQECFMKYGYDSRINGIAGLALEVLSNLTGTFDIIFVDIAFEAYLSTVESILECKLLALHGVNLVDNVFARGFIADENNMSNVGPKAIEHWQNADWPGFPLTVQKSQGTIQPPEVCDGIPGSRAPAFV</sequence>
<accession>A0A6A5ZQ65</accession>
<dbReference type="SUPFAM" id="SSF53335">
    <property type="entry name" value="S-adenosyl-L-methionine-dependent methyltransferases"/>
    <property type="match status" value="1"/>
</dbReference>
<evidence type="ECO:0000256" key="3">
    <source>
        <dbReference type="ARBA" id="ARBA00022691"/>
    </source>
</evidence>
<name>A0A6A5ZQ65_9PLEO</name>
<keyword evidence="2" id="KW-0808">Transferase</keyword>
<dbReference type="GO" id="GO:0032259">
    <property type="term" value="P:methylation"/>
    <property type="evidence" value="ECO:0007669"/>
    <property type="project" value="UniProtKB-KW"/>
</dbReference>
<dbReference type="Proteomes" id="UP000799770">
    <property type="component" value="Unassembled WGS sequence"/>
</dbReference>
<dbReference type="Gene3D" id="3.40.50.150">
    <property type="entry name" value="Vaccinia Virus protein VP39"/>
    <property type="match status" value="1"/>
</dbReference>